<keyword evidence="2" id="KW-1185">Reference proteome</keyword>
<dbReference type="OrthoDB" id="5365779at2"/>
<evidence type="ECO:0000313" key="2">
    <source>
        <dbReference type="Proteomes" id="UP000290191"/>
    </source>
</evidence>
<accession>A0A4Q0Y146</accession>
<protein>
    <submittedName>
        <fullName evidence="1">Uncharacterized protein</fullName>
    </submittedName>
</protein>
<dbReference type="AlphaFoldDB" id="A0A4Q0Y146"/>
<dbReference type="STRING" id="877500.GCA_000935065_00047"/>
<dbReference type="Proteomes" id="UP000290191">
    <property type="component" value="Unassembled WGS sequence"/>
</dbReference>
<comment type="caution">
    <text evidence="1">The sequence shown here is derived from an EMBL/GenBank/DDBJ whole genome shotgun (WGS) entry which is preliminary data.</text>
</comment>
<gene>
    <name evidence="1" type="ORF">CRV06_05860</name>
</gene>
<evidence type="ECO:0000313" key="1">
    <source>
        <dbReference type="EMBL" id="RXJ63712.1"/>
    </source>
</evidence>
<dbReference type="EMBL" id="PDKO01000003">
    <property type="protein sequence ID" value="RXJ63712.1"/>
    <property type="molecule type" value="Genomic_DNA"/>
</dbReference>
<reference evidence="1 2" key="1">
    <citation type="submission" date="2017-10" db="EMBL/GenBank/DDBJ databases">
        <title>Genomics of the genus Arcobacter.</title>
        <authorList>
            <person name="Perez-Cataluna A."/>
            <person name="Figueras M.J."/>
        </authorList>
    </citation>
    <scope>NUCLEOTIDE SEQUENCE [LARGE SCALE GENOMIC DNA]</scope>
    <source>
        <strain evidence="1 2">DSM 24636</strain>
    </source>
</reference>
<organism evidence="1 2">
    <name type="scientific">Halarcobacter anaerophilus</name>
    <dbReference type="NCBI Taxonomy" id="877500"/>
    <lineage>
        <taxon>Bacteria</taxon>
        <taxon>Pseudomonadati</taxon>
        <taxon>Campylobacterota</taxon>
        <taxon>Epsilonproteobacteria</taxon>
        <taxon>Campylobacterales</taxon>
        <taxon>Arcobacteraceae</taxon>
        <taxon>Halarcobacter</taxon>
    </lineage>
</organism>
<sequence length="63" mass="7483">MTKEEITEFKQTIERTIIPIVQNMTEDQIKTIISVVEREHPELPKGFGSMLYEQILIMKYNKK</sequence>
<proteinExistence type="predicted"/>
<dbReference type="RefSeq" id="WP_129081740.1">
    <property type="nucleotide sequence ID" value="NZ_CP041070.1"/>
</dbReference>
<name>A0A4Q0Y146_9BACT</name>